<evidence type="ECO:0000256" key="1">
    <source>
        <dbReference type="SAM" id="Coils"/>
    </source>
</evidence>
<feature type="compositionally biased region" description="Low complexity" evidence="2">
    <location>
        <begin position="522"/>
        <end position="535"/>
    </location>
</feature>
<proteinExistence type="predicted"/>
<feature type="region of interest" description="Disordered" evidence="2">
    <location>
        <begin position="899"/>
        <end position="955"/>
    </location>
</feature>
<feature type="region of interest" description="Disordered" evidence="2">
    <location>
        <begin position="516"/>
        <end position="619"/>
    </location>
</feature>
<feature type="region of interest" description="Disordered" evidence="2">
    <location>
        <begin position="46"/>
        <end position="356"/>
    </location>
</feature>
<feature type="compositionally biased region" description="Polar residues" evidence="2">
    <location>
        <begin position="220"/>
        <end position="229"/>
    </location>
</feature>
<name>A0AAN6WQC2_9PEZI</name>
<feature type="coiled-coil region" evidence="1">
    <location>
        <begin position="850"/>
        <end position="887"/>
    </location>
</feature>
<gene>
    <name evidence="3" type="ORF">QBC35DRAFT_464978</name>
</gene>
<dbReference type="AlphaFoldDB" id="A0AAN6WQC2"/>
<keyword evidence="1" id="KW-0175">Coiled coil</keyword>
<evidence type="ECO:0000313" key="3">
    <source>
        <dbReference type="EMBL" id="KAK4186104.1"/>
    </source>
</evidence>
<feature type="region of interest" description="Disordered" evidence="2">
    <location>
        <begin position="382"/>
        <end position="405"/>
    </location>
</feature>
<keyword evidence="4" id="KW-1185">Reference proteome</keyword>
<feature type="compositionally biased region" description="Low complexity" evidence="2">
    <location>
        <begin position="290"/>
        <end position="314"/>
    </location>
</feature>
<feature type="compositionally biased region" description="Polar residues" evidence="2">
    <location>
        <begin position="390"/>
        <end position="405"/>
    </location>
</feature>
<dbReference type="EMBL" id="MU864431">
    <property type="protein sequence ID" value="KAK4186104.1"/>
    <property type="molecule type" value="Genomic_DNA"/>
</dbReference>
<feature type="compositionally biased region" description="Pro residues" evidence="2">
    <location>
        <begin position="114"/>
        <end position="138"/>
    </location>
</feature>
<feature type="compositionally biased region" description="Low complexity" evidence="2">
    <location>
        <begin position="919"/>
        <end position="931"/>
    </location>
</feature>
<feature type="compositionally biased region" description="Low complexity" evidence="2">
    <location>
        <begin position="571"/>
        <end position="584"/>
    </location>
</feature>
<reference evidence="3" key="1">
    <citation type="journal article" date="2023" name="Mol. Phylogenet. Evol.">
        <title>Genome-scale phylogeny and comparative genomics of the fungal order Sordariales.</title>
        <authorList>
            <person name="Hensen N."/>
            <person name="Bonometti L."/>
            <person name="Westerberg I."/>
            <person name="Brannstrom I.O."/>
            <person name="Guillou S."/>
            <person name="Cros-Aarteil S."/>
            <person name="Calhoun S."/>
            <person name="Haridas S."/>
            <person name="Kuo A."/>
            <person name="Mondo S."/>
            <person name="Pangilinan J."/>
            <person name="Riley R."/>
            <person name="LaButti K."/>
            <person name="Andreopoulos B."/>
            <person name="Lipzen A."/>
            <person name="Chen C."/>
            <person name="Yan M."/>
            <person name="Daum C."/>
            <person name="Ng V."/>
            <person name="Clum A."/>
            <person name="Steindorff A."/>
            <person name="Ohm R.A."/>
            <person name="Martin F."/>
            <person name="Silar P."/>
            <person name="Natvig D.O."/>
            <person name="Lalanne C."/>
            <person name="Gautier V."/>
            <person name="Ament-Velasquez S.L."/>
            <person name="Kruys A."/>
            <person name="Hutchinson M.I."/>
            <person name="Powell A.J."/>
            <person name="Barry K."/>
            <person name="Miller A.N."/>
            <person name="Grigoriev I.V."/>
            <person name="Debuchy R."/>
            <person name="Gladieux P."/>
            <person name="Hiltunen Thoren M."/>
            <person name="Johannesson H."/>
        </authorList>
    </citation>
    <scope>NUCLEOTIDE SEQUENCE</scope>
    <source>
        <strain evidence="3">PSN309</strain>
    </source>
</reference>
<reference evidence="3" key="2">
    <citation type="submission" date="2023-05" db="EMBL/GenBank/DDBJ databases">
        <authorList>
            <consortium name="Lawrence Berkeley National Laboratory"/>
            <person name="Steindorff A."/>
            <person name="Hensen N."/>
            <person name="Bonometti L."/>
            <person name="Westerberg I."/>
            <person name="Brannstrom I.O."/>
            <person name="Guillou S."/>
            <person name="Cros-Aarteil S."/>
            <person name="Calhoun S."/>
            <person name="Haridas S."/>
            <person name="Kuo A."/>
            <person name="Mondo S."/>
            <person name="Pangilinan J."/>
            <person name="Riley R."/>
            <person name="Labutti K."/>
            <person name="Andreopoulos B."/>
            <person name="Lipzen A."/>
            <person name="Chen C."/>
            <person name="Yanf M."/>
            <person name="Daum C."/>
            <person name="Ng V."/>
            <person name="Clum A."/>
            <person name="Ohm R."/>
            <person name="Martin F."/>
            <person name="Silar P."/>
            <person name="Natvig D."/>
            <person name="Lalanne C."/>
            <person name="Gautier V."/>
            <person name="Ament-Velasquez S.L."/>
            <person name="Kruys A."/>
            <person name="Hutchinson M.I."/>
            <person name="Powell A.J."/>
            <person name="Barry K."/>
            <person name="Miller A.N."/>
            <person name="Grigoriev I.V."/>
            <person name="Debuchy R."/>
            <person name="Gladieux P."/>
            <person name="Thoren M.H."/>
            <person name="Johannesson H."/>
        </authorList>
    </citation>
    <scope>NUCLEOTIDE SEQUENCE</scope>
    <source>
        <strain evidence="3">PSN309</strain>
    </source>
</reference>
<feature type="compositionally biased region" description="Low complexity" evidence="2">
    <location>
        <begin position="185"/>
        <end position="219"/>
    </location>
</feature>
<feature type="compositionally biased region" description="Polar residues" evidence="2">
    <location>
        <begin position="561"/>
        <end position="570"/>
    </location>
</feature>
<organism evidence="3 4">
    <name type="scientific">Podospora australis</name>
    <dbReference type="NCBI Taxonomy" id="1536484"/>
    <lineage>
        <taxon>Eukaryota</taxon>
        <taxon>Fungi</taxon>
        <taxon>Dikarya</taxon>
        <taxon>Ascomycota</taxon>
        <taxon>Pezizomycotina</taxon>
        <taxon>Sordariomycetes</taxon>
        <taxon>Sordariomycetidae</taxon>
        <taxon>Sordariales</taxon>
        <taxon>Podosporaceae</taxon>
        <taxon>Podospora</taxon>
    </lineage>
</organism>
<comment type="caution">
    <text evidence="3">The sequence shown here is derived from an EMBL/GenBank/DDBJ whole genome shotgun (WGS) entry which is preliminary data.</text>
</comment>
<protein>
    <submittedName>
        <fullName evidence="3">Uncharacterized protein</fullName>
    </submittedName>
</protein>
<feature type="compositionally biased region" description="Pro residues" evidence="2">
    <location>
        <begin position="53"/>
        <end position="73"/>
    </location>
</feature>
<evidence type="ECO:0000313" key="4">
    <source>
        <dbReference type="Proteomes" id="UP001302126"/>
    </source>
</evidence>
<evidence type="ECO:0000256" key="2">
    <source>
        <dbReference type="SAM" id="MobiDB-lite"/>
    </source>
</evidence>
<accession>A0AAN6WQC2</accession>
<dbReference type="Proteomes" id="UP001302126">
    <property type="component" value="Unassembled WGS sequence"/>
</dbReference>
<sequence>MDDLEVPLLVDVASRLRAALWRAETAEWFGHSADRSVPMVWSGWVDEDAPVTRPGPPPIPPSPPSAPAPPSPRPRWVSSLTSPADGDREGNPVSHFSWSSSKEEEVEDHDQSAPPSPSPPVPSPPSPAEMREPVPPPALRGNFITVSPPTMGRDRAARPARPPRADAACGSRSRSVSPAKARVDASPSAAAAASGGYASPGQRGLQSSGSGHFTTTSGSQPRHQTTVASGYQPVVGDRESPYLDATSGILDMASTTPTSRRVVVRDQPPRAPPLPGRALRPSPSGPALRSSPSGFGLPSSSSGPAFRSSPFGSGLAPSASGPALPSFSSGRALRSSPSGPVLRTPPGPLHTGRLLDLSQRHPAPVVASGYVPNYQVVVQNQGESAAAAPRQSQYPTWHSGAGQSRVQQLAVPETSRPASSIYSQDDEQDQELLARRFPSSISPLLANRTSVNEPGGRLHEEYFAATASMSPTLGTSPYLSSDIESSPFRFSMLDAYFHDDAPSAAPTPAITDDYCPALDIIGGVDPDSGDESGSPPSTPRAGNGSPNNPFQTPRAAAAMGTVSSSSTHNSPETTPRAAATTGTPLRQVQEEADTGSHVQEQEETDSEPRTLTPSEHLLPDITHYRQATKTMIGEGGWLEDTSGNRRPARDPLRKKNFFERLSKKCKNLIEGTPRSSLNLGASSFKPDPNLPSSLAINISPPAQAVLYAEHEWAITWALNDYLTAQHNRGRIDFSKIDQIITTWKKRSRPKPNGFWFDAETQLDIVLHHIGLFRFYGPLASAKQIKATVQAMMRHCRDMRIKTYCSPDLVLRKRLGDTAVLFEMLGTEEKIGRVLTRVQGLYQTFLEEGLAREEKERQMQAQQQIQAQQKLIQQQQQMQAQLQMQQQQQIQQRELEIIGRPRSSDQSPQASTLSSGGRGQRSSGRVQSGLRRVASHGEALREQPGTPTAPHGHGFF</sequence>